<dbReference type="OrthoDB" id="5793255at2759"/>
<organism evidence="2 3">
    <name type="scientific">Necator americanus</name>
    <name type="common">Human hookworm</name>
    <dbReference type="NCBI Taxonomy" id="51031"/>
    <lineage>
        <taxon>Eukaryota</taxon>
        <taxon>Metazoa</taxon>
        <taxon>Ecdysozoa</taxon>
        <taxon>Nematoda</taxon>
        <taxon>Chromadorea</taxon>
        <taxon>Rhabditida</taxon>
        <taxon>Rhabditina</taxon>
        <taxon>Rhabditomorpha</taxon>
        <taxon>Strongyloidea</taxon>
        <taxon>Ancylostomatidae</taxon>
        <taxon>Bunostominae</taxon>
        <taxon>Necator</taxon>
    </lineage>
</organism>
<dbReference type="AlphaFoldDB" id="W2TRM4"/>
<feature type="domain" description="Apple" evidence="1">
    <location>
        <begin position="40"/>
        <end position="99"/>
    </location>
</feature>
<dbReference type="KEGG" id="nai:NECAME_06861"/>
<dbReference type="InterPro" id="IPR003609">
    <property type="entry name" value="Pan_app"/>
</dbReference>
<protein>
    <submittedName>
        <fullName evidence="2">PAN domain protein</fullName>
    </submittedName>
</protein>
<dbReference type="Pfam" id="PF00024">
    <property type="entry name" value="PAN_1"/>
    <property type="match status" value="1"/>
</dbReference>
<sequence length="209" mass="23274">MHAGAHAIRLRFINNPENSGVRMAISDDEDHDEFNLTKRIQVYNNVDQGDCANFCSSNQGPNKEDLVCNSLNYFPLTRKCELYSILAEPHGPGTLVENQDTAVFNSIKEHCELYSEKVTKSQESIIDTPPGFVMIENGCDGNGGGSVRGRPVQNHKTIIPEEMKSLQKLPPVYLNTEDSSSEWSDCDFYVKGVRVKARTIGGQMETRAC</sequence>
<name>W2TRM4_NECAM</name>
<evidence type="ECO:0000313" key="3">
    <source>
        <dbReference type="Proteomes" id="UP000053676"/>
    </source>
</evidence>
<proteinExistence type="predicted"/>
<keyword evidence="3" id="KW-1185">Reference proteome</keyword>
<dbReference type="STRING" id="51031.W2TRM4"/>
<accession>W2TRM4</accession>
<reference evidence="3" key="1">
    <citation type="journal article" date="2014" name="Nat. Genet.">
        <title>Genome of the human hookworm Necator americanus.</title>
        <authorList>
            <person name="Tang Y.T."/>
            <person name="Gao X."/>
            <person name="Rosa B.A."/>
            <person name="Abubucker S."/>
            <person name="Hallsworth-Pepin K."/>
            <person name="Martin J."/>
            <person name="Tyagi R."/>
            <person name="Heizer E."/>
            <person name="Zhang X."/>
            <person name="Bhonagiri-Palsikar V."/>
            <person name="Minx P."/>
            <person name="Warren W.C."/>
            <person name="Wang Q."/>
            <person name="Zhan B."/>
            <person name="Hotez P.J."/>
            <person name="Sternberg P.W."/>
            <person name="Dougall A."/>
            <person name="Gaze S.T."/>
            <person name="Mulvenna J."/>
            <person name="Sotillo J."/>
            <person name="Ranganathan S."/>
            <person name="Rabelo E.M."/>
            <person name="Wilson R.K."/>
            <person name="Felgner P.L."/>
            <person name="Bethony J."/>
            <person name="Hawdon J.M."/>
            <person name="Gasser R.B."/>
            <person name="Loukas A."/>
            <person name="Mitreva M."/>
        </authorList>
    </citation>
    <scope>NUCLEOTIDE SEQUENCE [LARGE SCALE GENOMIC DNA]</scope>
</reference>
<evidence type="ECO:0000259" key="1">
    <source>
        <dbReference type="Pfam" id="PF00024"/>
    </source>
</evidence>
<dbReference type="EMBL" id="KI657942">
    <property type="protein sequence ID" value="ETN84458.1"/>
    <property type="molecule type" value="Genomic_DNA"/>
</dbReference>
<gene>
    <name evidence="2" type="ORF">NECAME_06861</name>
</gene>
<dbReference type="Proteomes" id="UP000053676">
    <property type="component" value="Unassembled WGS sequence"/>
</dbReference>
<dbReference type="SUPFAM" id="SSF57414">
    <property type="entry name" value="Hairpin loop containing domain-like"/>
    <property type="match status" value="1"/>
</dbReference>
<evidence type="ECO:0000313" key="2">
    <source>
        <dbReference type="EMBL" id="ETN84458.1"/>
    </source>
</evidence>
<dbReference type="Gene3D" id="3.50.4.10">
    <property type="entry name" value="Hepatocyte Growth Factor"/>
    <property type="match status" value="1"/>
</dbReference>